<sequence>MKGNNNIKQLVYKRKSVINSLSYCLFLGHANSALNPIVYCFMTRNFRQSVYDVLCQGTNGNSRCKIQKNDTAGIPNSRSVRAQSHYQNSHSKKFSKQDLEKEKLSSHQAVDQPVIVHTSDIKTPKKVKQIYTPRHESSEPIKSHILKTKQDQLSQVIYALIFLRKRSFYTRRTECNQNGRDF</sequence>
<feature type="compositionally biased region" description="Polar residues" evidence="1">
    <location>
        <begin position="74"/>
        <end position="89"/>
    </location>
</feature>
<protein>
    <recommendedName>
        <fullName evidence="4">G-protein coupled receptors family 1 profile domain-containing protein</fullName>
    </recommendedName>
</protein>
<evidence type="ECO:0000256" key="1">
    <source>
        <dbReference type="SAM" id="MobiDB-lite"/>
    </source>
</evidence>
<dbReference type="SUPFAM" id="SSF81321">
    <property type="entry name" value="Family A G protein-coupled receptor-like"/>
    <property type="match status" value="1"/>
</dbReference>
<evidence type="ECO:0000313" key="3">
    <source>
        <dbReference type="Proteomes" id="UP001627154"/>
    </source>
</evidence>
<dbReference type="AlphaFoldDB" id="A0ABD2WUF7"/>
<keyword evidence="3" id="KW-1185">Reference proteome</keyword>
<organism evidence="2 3">
    <name type="scientific">Trichogramma kaykai</name>
    <dbReference type="NCBI Taxonomy" id="54128"/>
    <lineage>
        <taxon>Eukaryota</taxon>
        <taxon>Metazoa</taxon>
        <taxon>Ecdysozoa</taxon>
        <taxon>Arthropoda</taxon>
        <taxon>Hexapoda</taxon>
        <taxon>Insecta</taxon>
        <taxon>Pterygota</taxon>
        <taxon>Neoptera</taxon>
        <taxon>Endopterygota</taxon>
        <taxon>Hymenoptera</taxon>
        <taxon>Apocrita</taxon>
        <taxon>Proctotrupomorpha</taxon>
        <taxon>Chalcidoidea</taxon>
        <taxon>Trichogrammatidae</taxon>
        <taxon>Trichogramma</taxon>
    </lineage>
</organism>
<proteinExistence type="predicted"/>
<evidence type="ECO:0008006" key="4">
    <source>
        <dbReference type="Google" id="ProtNLM"/>
    </source>
</evidence>
<feature type="region of interest" description="Disordered" evidence="1">
    <location>
        <begin position="67"/>
        <end position="108"/>
    </location>
</feature>
<accession>A0ABD2WUF7</accession>
<name>A0ABD2WUF7_9HYME</name>
<dbReference type="Gene3D" id="1.20.1070.10">
    <property type="entry name" value="Rhodopsin 7-helix transmembrane proteins"/>
    <property type="match status" value="1"/>
</dbReference>
<evidence type="ECO:0000313" key="2">
    <source>
        <dbReference type="EMBL" id="KAL3396209.1"/>
    </source>
</evidence>
<dbReference type="EMBL" id="JBJJXI010000073">
    <property type="protein sequence ID" value="KAL3396209.1"/>
    <property type="molecule type" value="Genomic_DNA"/>
</dbReference>
<feature type="compositionally biased region" description="Basic and acidic residues" evidence="1">
    <location>
        <begin position="95"/>
        <end position="105"/>
    </location>
</feature>
<gene>
    <name evidence="2" type="ORF">TKK_009800</name>
</gene>
<comment type="caution">
    <text evidence="2">The sequence shown here is derived from an EMBL/GenBank/DDBJ whole genome shotgun (WGS) entry which is preliminary data.</text>
</comment>
<dbReference type="Proteomes" id="UP001627154">
    <property type="component" value="Unassembled WGS sequence"/>
</dbReference>
<reference evidence="2 3" key="1">
    <citation type="journal article" date="2024" name="bioRxiv">
        <title>A reference genome for Trichogramma kaykai: A tiny desert-dwelling parasitoid wasp with competing sex-ratio distorters.</title>
        <authorList>
            <person name="Culotta J."/>
            <person name="Lindsey A.R."/>
        </authorList>
    </citation>
    <scope>NUCLEOTIDE SEQUENCE [LARGE SCALE GENOMIC DNA]</scope>
    <source>
        <strain evidence="2 3">KSX58</strain>
    </source>
</reference>